<name>A0A075AVT0_ROZAC</name>
<proteinExistence type="predicted"/>
<keyword evidence="2" id="KW-0812">Transmembrane</keyword>
<evidence type="ECO:0000313" key="4">
    <source>
        <dbReference type="Proteomes" id="UP000030755"/>
    </source>
</evidence>
<gene>
    <name evidence="3" type="ORF">O9G_001868</name>
</gene>
<dbReference type="AlphaFoldDB" id="A0A075AVT0"/>
<evidence type="ECO:0000256" key="1">
    <source>
        <dbReference type="SAM" id="MobiDB-lite"/>
    </source>
</evidence>
<sequence length="180" mass="20690">MNLRFIGSRHFSEDKNSKDNIAEEINPDIKNSAQKDNTNSSKEASNNGDLNQTAEKFDELFHKYRETNEDFKAILVYMKRLFPPEAEHISQVFDKSANKNTRNVASKVLRSYLIFLAFAFPLGLMIFPRIFGGDLKNDESRLKRLMARMGIIEAKMFDGRVIKVGESKIDSINSNDIYDQ</sequence>
<dbReference type="EMBL" id="KE560971">
    <property type="protein sequence ID" value="EPZ34255.1"/>
    <property type="molecule type" value="Genomic_DNA"/>
</dbReference>
<reference evidence="3 4" key="1">
    <citation type="journal article" date="2013" name="Curr. Biol.">
        <title>Shared signatures of parasitism and phylogenomics unite Cryptomycota and microsporidia.</title>
        <authorList>
            <person name="James T.Y."/>
            <person name="Pelin A."/>
            <person name="Bonen L."/>
            <person name="Ahrendt S."/>
            <person name="Sain D."/>
            <person name="Corradi N."/>
            <person name="Stajich J.E."/>
        </authorList>
    </citation>
    <scope>NUCLEOTIDE SEQUENCE [LARGE SCALE GENOMIC DNA]</scope>
    <source>
        <strain evidence="3 4">CSF55</strain>
    </source>
</reference>
<protein>
    <submittedName>
        <fullName evidence="3">Uncharacterized protein</fullName>
    </submittedName>
</protein>
<evidence type="ECO:0000313" key="3">
    <source>
        <dbReference type="EMBL" id="EPZ34255.1"/>
    </source>
</evidence>
<dbReference type="Proteomes" id="UP000030755">
    <property type="component" value="Unassembled WGS sequence"/>
</dbReference>
<keyword evidence="4" id="KW-1185">Reference proteome</keyword>
<accession>A0A075AVT0</accession>
<organism evidence="3 4">
    <name type="scientific">Rozella allomycis (strain CSF55)</name>
    <dbReference type="NCBI Taxonomy" id="988480"/>
    <lineage>
        <taxon>Eukaryota</taxon>
        <taxon>Fungi</taxon>
        <taxon>Fungi incertae sedis</taxon>
        <taxon>Cryptomycota</taxon>
        <taxon>Cryptomycota incertae sedis</taxon>
        <taxon>Rozella</taxon>
    </lineage>
</organism>
<evidence type="ECO:0000256" key="2">
    <source>
        <dbReference type="SAM" id="Phobius"/>
    </source>
</evidence>
<dbReference type="HOGENOM" id="CLU_1497049_0_0_1"/>
<keyword evidence="2" id="KW-1133">Transmembrane helix</keyword>
<feature type="transmembrane region" description="Helical" evidence="2">
    <location>
        <begin position="112"/>
        <end position="131"/>
    </location>
</feature>
<feature type="region of interest" description="Disordered" evidence="1">
    <location>
        <begin position="16"/>
        <end position="49"/>
    </location>
</feature>
<feature type="compositionally biased region" description="Polar residues" evidence="1">
    <location>
        <begin position="29"/>
        <end position="49"/>
    </location>
</feature>
<keyword evidence="2" id="KW-0472">Membrane</keyword>